<feature type="domain" description="Putative auto-transporter adhesin head GIN" evidence="2">
    <location>
        <begin position="70"/>
        <end position="261"/>
    </location>
</feature>
<sequence>METRIMTLFTLITLCTMPCMAKTIKGNGKITTKQISVGEYSSVLLSSNTLGSNNSWFNWFSSGQQTSYIFNYKQEETASLQIIIDENLYPYLNIKTNNEELTITTKGGEELIPTTFKLNGTSKNLKKIHTSGNIDFALQSPLSGDDLEILTSKGSDITMKYPVQMNHCTVTARAGGDIVLSSLTCESIQCKATSGSDLTLKGKANSALYKASRGSNIKGSDFIIARLECSASSGSGIYTHVTDYLKASASVGSDIHYKGNPELNSSTSVGSNITKEGF</sequence>
<accession>A0A8G2FC87</accession>
<evidence type="ECO:0000256" key="1">
    <source>
        <dbReference type="SAM" id="SignalP"/>
    </source>
</evidence>
<reference evidence="3 4" key="1">
    <citation type="submission" date="2016-10" db="EMBL/GenBank/DDBJ databases">
        <authorList>
            <person name="Varghese N."/>
            <person name="Submissions S."/>
        </authorList>
    </citation>
    <scope>NUCLEOTIDE SEQUENCE [LARGE SCALE GENOMIC DNA]</scope>
    <source>
        <strain evidence="3 4">DSM 29073</strain>
    </source>
</reference>
<name>A0A8G2FC87_9BACT</name>
<feature type="signal peptide" evidence="1">
    <location>
        <begin position="1"/>
        <end position="21"/>
    </location>
</feature>
<dbReference type="InterPro" id="IPR021255">
    <property type="entry name" value="DUF2807"/>
</dbReference>
<dbReference type="Pfam" id="PF10988">
    <property type="entry name" value="DUF2807"/>
    <property type="match status" value="1"/>
</dbReference>
<dbReference type="Proteomes" id="UP000236725">
    <property type="component" value="Unassembled WGS sequence"/>
</dbReference>
<evidence type="ECO:0000313" key="4">
    <source>
        <dbReference type="Proteomes" id="UP000236725"/>
    </source>
</evidence>
<evidence type="ECO:0000259" key="2">
    <source>
        <dbReference type="Pfam" id="PF10988"/>
    </source>
</evidence>
<gene>
    <name evidence="3" type="ORF">SAMN05444001_12446</name>
</gene>
<keyword evidence="4" id="KW-1185">Reference proteome</keyword>
<evidence type="ECO:0000313" key="3">
    <source>
        <dbReference type="EMBL" id="SEG26061.1"/>
    </source>
</evidence>
<dbReference type="AlphaFoldDB" id="A0A8G2FC87"/>
<protein>
    <submittedName>
        <fullName evidence="3">Auto-transporter adhesin, head GIN domain</fullName>
    </submittedName>
</protein>
<dbReference type="EMBL" id="FNVS01000024">
    <property type="protein sequence ID" value="SEG26061.1"/>
    <property type="molecule type" value="Genomic_DNA"/>
</dbReference>
<comment type="caution">
    <text evidence="3">The sequence shown here is derived from an EMBL/GenBank/DDBJ whole genome shotgun (WGS) entry which is preliminary data.</text>
</comment>
<dbReference type="RefSeq" id="WP_103984385.1">
    <property type="nucleotide sequence ID" value="NZ_FNVS01000024.1"/>
</dbReference>
<organism evidence="3 4">
    <name type="scientific">Parabacteroides chinchillae</name>
    <dbReference type="NCBI Taxonomy" id="871327"/>
    <lineage>
        <taxon>Bacteria</taxon>
        <taxon>Pseudomonadati</taxon>
        <taxon>Bacteroidota</taxon>
        <taxon>Bacteroidia</taxon>
        <taxon>Bacteroidales</taxon>
        <taxon>Tannerellaceae</taxon>
        <taxon>Parabacteroides</taxon>
    </lineage>
</organism>
<proteinExistence type="predicted"/>
<keyword evidence="1" id="KW-0732">Signal</keyword>
<feature type="chain" id="PRO_5034228267" evidence="1">
    <location>
        <begin position="22"/>
        <end position="278"/>
    </location>
</feature>
<dbReference type="Gene3D" id="2.160.20.120">
    <property type="match status" value="1"/>
</dbReference>